<evidence type="ECO:0000313" key="3">
    <source>
        <dbReference type="Proteomes" id="UP000509626"/>
    </source>
</evidence>
<keyword evidence="1" id="KW-0812">Transmembrane</keyword>
<reference evidence="2 3" key="1">
    <citation type="submission" date="2020-06" db="EMBL/GenBank/DDBJ databases">
        <title>NJ-3-1, isolated from saline soil.</title>
        <authorList>
            <person name="Cui H.L."/>
            <person name="Shi X."/>
        </authorList>
    </citation>
    <scope>NUCLEOTIDE SEQUENCE [LARGE SCALE GENOMIC DNA]</scope>
    <source>
        <strain evidence="2 3">NJ-3-1</strain>
    </source>
</reference>
<keyword evidence="3" id="KW-1185">Reference proteome</keyword>
<feature type="transmembrane region" description="Helical" evidence="1">
    <location>
        <begin position="12"/>
        <end position="29"/>
    </location>
</feature>
<proteinExistence type="predicted"/>
<dbReference type="GeneID" id="56035861"/>
<keyword evidence="1" id="KW-1133">Transmembrane helix</keyword>
<dbReference type="AlphaFoldDB" id="A0A7D5L869"/>
<sequence length="170" mass="19408">MFEREKIDSETFLLLMLLVIAIYMHINAYQYPQVAQRFPQFMSTVVIVGATILLGKNLFPDKMDILSVEEEDMAFNFGEAEGEELQDSSDEMEMNSKYVQVTLLLTTVYIVSGLFVGFYWLSPLFVAVYAKYFGLSNTRVVLLTVLAFLISHVFLVFMDAPINQGLLEGW</sequence>
<keyword evidence="1" id="KW-0472">Membrane</keyword>
<dbReference type="KEGG" id="halu:HUG12_00340"/>
<protein>
    <recommendedName>
        <fullName evidence="4">Tripartite tricarboxylate transporter TctB family protein</fullName>
    </recommendedName>
</protein>
<feature type="transmembrane region" description="Helical" evidence="1">
    <location>
        <begin position="98"/>
        <end position="120"/>
    </location>
</feature>
<dbReference type="EMBL" id="CP058579">
    <property type="protein sequence ID" value="QLG60291.1"/>
    <property type="molecule type" value="Genomic_DNA"/>
</dbReference>
<evidence type="ECO:0008006" key="4">
    <source>
        <dbReference type="Google" id="ProtNLM"/>
    </source>
</evidence>
<feature type="transmembrane region" description="Helical" evidence="1">
    <location>
        <begin position="140"/>
        <end position="158"/>
    </location>
</feature>
<accession>A0A7D5L869</accession>
<dbReference type="RefSeq" id="WP_179266877.1">
    <property type="nucleotide sequence ID" value="NZ_CP058579.1"/>
</dbReference>
<dbReference type="Proteomes" id="UP000509626">
    <property type="component" value="Chromosome"/>
</dbReference>
<name>A0A7D5L869_9EURY</name>
<evidence type="ECO:0000256" key="1">
    <source>
        <dbReference type="SAM" id="Phobius"/>
    </source>
</evidence>
<organism evidence="2 3">
    <name type="scientific">Halorarum salinum</name>
    <dbReference type="NCBI Taxonomy" id="2743089"/>
    <lineage>
        <taxon>Archaea</taxon>
        <taxon>Methanobacteriati</taxon>
        <taxon>Methanobacteriota</taxon>
        <taxon>Stenosarchaea group</taxon>
        <taxon>Halobacteria</taxon>
        <taxon>Halobacteriales</taxon>
        <taxon>Haloferacaceae</taxon>
        <taxon>Halorarum</taxon>
    </lineage>
</organism>
<gene>
    <name evidence="2" type="ORF">HUG12_00340</name>
</gene>
<evidence type="ECO:0000313" key="2">
    <source>
        <dbReference type="EMBL" id="QLG60291.1"/>
    </source>
</evidence>